<evidence type="ECO:0000256" key="1">
    <source>
        <dbReference type="SAM" id="MobiDB-lite"/>
    </source>
</evidence>
<dbReference type="RefSeq" id="WP_090733058.1">
    <property type="nucleotide sequence ID" value="NZ_FNYQ01000054.1"/>
</dbReference>
<feature type="region of interest" description="Disordered" evidence="1">
    <location>
        <begin position="377"/>
        <end position="580"/>
    </location>
</feature>
<feature type="non-terminal residue" evidence="3">
    <location>
        <position position="1"/>
    </location>
</feature>
<evidence type="ECO:0000259" key="2">
    <source>
        <dbReference type="Pfam" id="PF07514"/>
    </source>
</evidence>
<feature type="compositionally biased region" description="Pro residues" evidence="1">
    <location>
        <begin position="406"/>
        <end position="415"/>
    </location>
</feature>
<feature type="compositionally biased region" description="Low complexity" evidence="1">
    <location>
        <begin position="430"/>
        <end position="447"/>
    </location>
</feature>
<protein>
    <submittedName>
        <fullName evidence="3">Conjugal transfer pilus assembly protein TraI</fullName>
    </submittedName>
</protein>
<dbReference type="InterPro" id="IPR011119">
    <property type="entry name" value="Unchr_helicase_relaxase_TraI"/>
</dbReference>
<sequence length="809" mass="87839">QEGYPGKVTGEWFMRHYQRKLIDRIAGSIGLPKDEYQRYVEPILINVAELAHLLPASENHHHAGPGGLLRHSLEVANLTLDGCLTTAFDTAETPARRSTRRWRWNVAGVAAALLHDAGKALTDLRATDFEGQLEWNPGRETLHQWAMHHKLDRYFLHWNAQRHEKHIQVSVALAHKLIPDETVAWLMEGGRDIYGALFDAIAGNANPAPLTELVRWADSASVRRDLLKGPSHARGGDTGVPVIRLVSDAMLRLLSTGRWTVNVPGSRVWVATDGVYIAWHSAAEEIVSLLVKDGIVAIPRSPETLLAILADHGLAQRRDDGDLYWLVTPQALCRNGKGPALRCLKLSSADVLFPHVPVPPPTSILLGKEGEQIELIAPNEKSPFDREKPVSAPTAVPAQEPAAAKPQPPRQPEPAPEAEQSGISVPRMPTEPSTPSMPAPAAAEMPSSAPPAPQTAEDAPPASSAEPSDEPPEEAMDDPDAELERMLLGTISPEQRALATSNLESAPEPEAPEFPRKSGKVSLADLLGTPVDGEASPESSAETAPRKAARGKVPLAEMLGTPADAPSAPEPSPEPEATRGKVSLAALLAEPEPPMPLSASRAEAADSGQEVLLTPEQEARLTPAEIALLEAQPAFARRLLACLGISQELRLVSGRVFVPLGDSPFGDDDIQPLFRADWLWQDFTTEEAPLTRAWHKRTGFLLTARLSVILCKLAGLDWGIPHSSRIPAEKIPSYRNYLAAVLEQARPEKVGGVDTLVVNPTQLGTLAQQLNTSVMEIEEAIFYLRDAMKVHTRKKLYIRALPQEVPTHE</sequence>
<gene>
    <name evidence="3" type="ORF">SAMN04244572_02968</name>
</gene>
<dbReference type="AlphaFoldDB" id="A0A1H6WGM4"/>
<feature type="compositionally biased region" description="Low complexity" evidence="1">
    <location>
        <begin position="392"/>
        <end position="405"/>
    </location>
</feature>
<feature type="compositionally biased region" description="Low complexity" evidence="1">
    <location>
        <begin position="456"/>
        <end position="466"/>
    </location>
</feature>
<dbReference type="Pfam" id="PF07514">
    <property type="entry name" value="TraI_2"/>
    <property type="match status" value="1"/>
</dbReference>
<accession>A0A1H6WGM4</accession>
<feature type="compositionally biased region" description="Acidic residues" evidence="1">
    <location>
        <begin position="467"/>
        <end position="481"/>
    </location>
</feature>
<dbReference type="NCBIfam" id="NF041494">
    <property type="entry name" value="MobH"/>
    <property type="match status" value="1"/>
</dbReference>
<dbReference type="EMBL" id="FNYQ01000054">
    <property type="protein sequence ID" value="SEJ16043.1"/>
    <property type="molecule type" value="Genomic_DNA"/>
</dbReference>
<name>A0A1H6WGM4_9GAMM</name>
<evidence type="ECO:0000313" key="4">
    <source>
        <dbReference type="Proteomes" id="UP000199250"/>
    </source>
</evidence>
<feature type="domain" description="Uncharacterised" evidence="2">
    <location>
        <begin position="3"/>
        <end position="324"/>
    </location>
</feature>
<evidence type="ECO:0000313" key="3">
    <source>
        <dbReference type="EMBL" id="SEJ16043.1"/>
    </source>
</evidence>
<dbReference type="OrthoDB" id="6190309at2"/>
<organism evidence="3 4">
    <name type="scientific">Azotobacter beijerinckii</name>
    <dbReference type="NCBI Taxonomy" id="170623"/>
    <lineage>
        <taxon>Bacteria</taxon>
        <taxon>Pseudomonadati</taxon>
        <taxon>Pseudomonadota</taxon>
        <taxon>Gammaproteobacteria</taxon>
        <taxon>Pseudomonadales</taxon>
        <taxon>Pseudomonadaceae</taxon>
        <taxon>Azotobacter</taxon>
    </lineage>
</organism>
<proteinExistence type="predicted"/>
<dbReference type="Gene3D" id="1.10.3210.40">
    <property type="match status" value="1"/>
</dbReference>
<dbReference type="Proteomes" id="UP000199250">
    <property type="component" value="Unassembled WGS sequence"/>
</dbReference>
<reference evidence="3 4" key="1">
    <citation type="submission" date="2016-10" db="EMBL/GenBank/DDBJ databases">
        <authorList>
            <person name="de Groot N.N."/>
        </authorList>
    </citation>
    <scope>NUCLEOTIDE SEQUENCE [LARGE SCALE GENOMIC DNA]</scope>
    <source>
        <strain evidence="3 4">DSM 373</strain>
    </source>
</reference>